<dbReference type="SUPFAM" id="SSF55073">
    <property type="entry name" value="Nucleotide cyclase"/>
    <property type="match status" value="1"/>
</dbReference>
<feature type="transmembrane region" description="Helical" evidence="3">
    <location>
        <begin position="40"/>
        <end position="59"/>
    </location>
</feature>
<feature type="transmembrane region" description="Helical" evidence="3">
    <location>
        <begin position="188"/>
        <end position="212"/>
    </location>
</feature>
<evidence type="ECO:0000256" key="1">
    <source>
        <dbReference type="ARBA" id="ARBA00012528"/>
    </source>
</evidence>
<dbReference type="AlphaFoldDB" id="A0A8J7UG43"/>
<dbReference type="RefSeq" id="WP_209333743.1">
    <property type="nucleotide sequence ID" value="NZ_JAGIYY010000001.1"/>
</dbReference>
<keyword evidence="3" id="KW-1133">Transmembrane helix</keyword>
<dbReference type="Proteomes" id="UP000666240">
    <property type="component" value="Unassembled WGS sequence"/>
</dbReference>
<dbReference type="PANTHER" id="PTHR45138:SF9">
    <property type="entry name" value="DIGUANYLATE CYCLASE DGCM-RELATED"/>
    <property type="match status" value="1"/>
</dbReference>
<feature type="transmembrane region" description="Helical" evidence="3">
    <location>
        <begin position="6"/>
        <end position="28"/>
    </location>
</feature>
<comment type="catalytic activity">
    <reaction evidence="2">
        <text>2 GTP = 3',3'-c-di-GMP + 2 diphosphate</text>
        <dbReference type="Rhea" id="RHEA:24898"/>
        <dbReference type="ChEBI" id="CHEBI:33019"/>
        <dbReference type="ChEBI" id="CHEBI:37565"/>
        <dbReference type="ChEBI" id="CHEBI:58805"/>
        <dbReference type="EC" id="2.7.7.65"/>
    </reaction>
</comment>
<feature type="transmembrane region" description="Helical" evidence="3">
    <location>
        <begin position="122"/>
        <end position="140"/>
    </location>
</feature>
<feature type="transmembrane region" description="Helical" evidence="3">
    <location>
        <begin position="91"/>
        <end position="110"/>
    </location>
</feature>
<dbReference type="InterPro" id="IPR050469">
    <property type="entry name" value="Diguanylate_Cyclase"/>
</dbReference>
<dbReference type="PANTHER" id="PTHR45138">
    <property type="entry name" value="REGULATORY COMPONENTS OF SENSORY TRANSDUCTION SYSTEM"/>
    <property type="match status" value="1"/>
</dbReference>
<dbReference type="EMBL" id="JAGIYY010000001">
    <property type="protein sequence ID" value="MBP0437764.1"/>
    <property type="molecule type" value="Genomic_DNA"/>
</dbReference>
<evidence type="ECO:0000313" key="5">
    <source>
        <dbReference type="EMBL" id="MBP0437764.1"/>
    </source>
</evidence>
<dbReference type="CDD" id="cd01949">
    <property type="entry name" value="GGDEF"/>
    <property type="match status" value="1"/>
</dbReference>
<feature type="domain" description="GGDEF" evidence="4">
    <location>
        <begin position="253"/>
        <end position="386"/>
    </location>
</feature>
<sequence length="405" mass="43346">MSGGGFILAINLTTAALLASVFLLMAAYDRSATASRWMSLSYVLGFVYVSLEFIVAVVSDGNFPIIGAYMAFAFALATFNVGLARKYDRPVPGFLLALLLTYALATILIHGGQPHLALLPMLLYQLPYALLQLIGAYLILTAPRKQKLDYGLAALIAGSGLHFLAKPLIGLALGSVGSTANDYMATTYALFSQTTSAFFSIAIALAAMVVIMRDLLATFMKRSETDSLTGVLNRRGFEERLEPILRFNDNSRLPLTLVLCDLDHFKAINDTYGHAVGDLVITTFADQLTQAATSSRPVIGRVGGEEFAIVLPGTNLPAARLFAEEIRSDFASSMIAGTPSEQRFTASFGVAERQEGENLLDLMARADAALYHAKAAGRDGVRVAPAVVGGQSAPTSGRTFRARRA</sequence>
<evidence type="ECO:0000259" key="4">
    <source>
        <dbReference type="PROSITE" id="PS50887"/>
    </source>
</evidence>
<keyword evidence="3" id="KW-0472">Membrane</keyword>
<feature type="transmembrane region" description="Helical" evidence="3">
    <location>
        <begin position="65"/>
        <end position="84"/>
    </location>
</feature>
<dbReference type="GO" id="GO:0043709">
    <property type="term" value="P:cell adhesion involved in single-species biofilm formation"/>
    <property type="evidence" value="ECO:0007669"/>
    <property type="project" value="TreeGrafter"/>
</dbReference>
<evidence type="ECO:0000313" key="6">
    <source>
        <dbReference type="Proteomes" id="UP000666240"/>
    </source>
</evidence>
<dbReference type="InterPro" id="IPR043128">
    <property type="entry name" value="Rev_trsase/Diguanyl_cyclase"/>
</dbReference>
<evidence type="ECO:0000256" key="3">
    <source>
        <dbReference type="SAM" id="Phobius"/>
    </source>
</evidence>
<feature type="transmembrane region" description="Helical" evidence="3">
    <location>
        <begin position="152"/>
        <end position="176"/>
    </location>
</feature>
<accession>A0A8J7UG43</accession>
<dbReference type="SMART" id="SM00267">
    <property type="entry name" value="GGDEF"/>
    <property type="match status" value="1"/>
</dbReference>
<dbReference type="InterPro" id="IPR000160">
    <property type="entry name" value="GGDEF_dom"/>
</dbReference>
<dbReference type="Gene3D" id="3.30.70.270">
    <property type="match status" value="1"/>
</dbReference>
<keyword evidence="6" id="KW-1185">Reference proteome</keyword>
<protein>
    <recommendedName>
        <fullName evidence="1">diguanylate cyclase</fullName>
        <ecNumber evidence="1">2.7.7.65</ecNumber>
    </recommendedName>
</protein>
<dbReference type="GO" id="GO:0052621">
    <property type="term" value="F:diguanylate cyclase activity"/>
    <property type="evidence" value="ECO:0007669"/>
    <property type="project" value="UniProtKB-EC"/>
</dbReference>
<dbReference type="GO" id="GO:0005886">
    <property type="term" value="C:plasma membrane"/>
    <property type="evidence" value="ECO:0007669"/>
    <property type="project" value="TreeGrafter"/>
</dbReference>
<proteinExistence type="predicted"/>
<comment type="caution">
    <text evidence="5">The sequence shown here is derived from an EMBL/GenBank/DDBJ whole genome shotgun (WGS) entry which is preliminary data.</text>
</comment>
<dbReference type="FunFam" id="3.30.70.270:FF:000001">
    <property type="entry name" value="Diguanylate cyclase domain protein"/>
    <property type="match status" value="1"/>
</dbReference>
<reference evidence="5" key="1">
    <citation type="submission" date="2021-03" db="EMBL/GenBank/DDBJ databases">
        <title>Genome sequencing and assembly of Tianweitania sediminis.</title>
        <authorList>
            <person name="Chhetri G."/>
        </authorList>
    </citation>
    <scope>NUCLEOTIDE SEQUENCE</scope>
    <source>
        <strain evidence="5">Z8</strain>
    </source>
</reference>
<dbReference type="GO" id="GO:1902201">
    <property type="term" value="P:negative regulation of bacterial-type flagellum-dependent cell motility"/>
    <property type="evidence" value="ECO:0007669"/>
    <property type="project" value="TreeGrafter"/>
</dbReference>
<evidence type="ECO:0000256" key="2">
    <source>
        <dbReference type="ARBA" id="ARBA00034247"/>
    </source>
</evidence>
<dbReference type="EC" id="2.7.7.65" evidence="1"/>
<dbReference type="Pfam" id="PF00990">
    <property type="entry name" value="GGDEF"/>
    <property type="match status" value="1"/>
</dbReference>
<name>A0A8J7UG43_9HYPH</name>
<dbReference type="InterPro" id="IPR029787">
    <property type="entry name" value="Nucleotide_cyclase"/>
</dbReference>
<organism evidence="5 6">
    <name type="scientific">Tianweitania sediminis</name>
    <dbReference type="NCBI Taxonomy" id="1502156"/>
    <lineage>
        <taxon>Bacteria</taxon>
        <taxon>Pseudomonadati</taxon>
        <taxon>Pseudomonadota</taxon>
        <taxon>Alphaproteobacteria</taxon>
        <taxon>Hyphomicrobiales</taxon>
        <taxon>Phyllobacteriaceae</taxon>
        <taxon>Tianweitania</taxon>
    </lineage>
</organism>
<dbReference type="NCBIfam" id="TIGR00254">
    <property type="entry name" value="GGDEF"/>
    <property type="match status" value="1"/>
</dbReference>
<keyword evidence="3" id="KW-0812">Transmembrane</keyword>
<dbReference type="PROSITE" id="PS50887">
    <property type="entry name" value="GGDEF"/>
    <property type="match status" value="1"/>
</dbReference>
<gene>
    <name evidence="5" type="ORF">J5Y06_03725</name>
</gene>